<reference evidence="2 3" key="1">
    <citation type="submission" date="2023-09" db="EMBL/GenBank/DDBJ databases">
        <authorList>
            <person name="Rey-Velasco X."/>
        </authorList>
    </citation>
    <scope>NUCLEOTIDE SEQUENCE [LARGE SCALE GENOMIC DNA]</scope>
    <source>
        <strain evidence="2 3">W345</strain>
    </source>
</reference>
<feature type="region of interest" description="Disordered" evidence="1">
    <location>
        <begin position="54"/>
        <end position="74"/>
    </location>
</feature>
<keyword evidence="3" id="KW-1185">Reference proteome</keyword>
<comment type="caution">
    <text evidence="2">The sequence shown here is derived from an EMBL/GenBank/DDBJ whole genome shotgun (WGS) entry which is preliminary data.</text>
</comment>
<accession>A0ABU2WFN7</accession>
<proteinExistence type="predicted"/>
<sequence length="74" mass="8020">MAKKPIGGGLVHNKSLQWTFDPSPVFASAITAAASNAPELKRWAARKDQLVIRSRNTTAPESEVPGMPVLEKYS</sequence>
<dbReference type="RefSeq" id="WP_311363502.1">
    <property type="nucleotide sequence ID" value="NZ_JAVRIC010000002.1"/>
</dbReference>
<name>A0ABU2WFN7_9GAMM</name>
<protein>
    <submittedName>
        <fullName evidence="2">Uncharacterized protein</fullName>
    </submittedName>
</protein>
<dbReference type="EMBL" id="JAVRIC010000002">
    <property type="protein sequence ID" value="MDT0496111.1"/>
    <property type="molecule type" value="Genomic_DNA"/>
</dbReference>
<gene>
    <name evidence="2" type="ORF">RM530_01850</name>
</gene>
<evidence type="ECO:0000313" key="3">
    <source>
        <dbReference type="Proteomes" id="UP001254608"/>
    </source>
</evidence>
<evidence type="ECO:0000256" key="1">
    <source>
        <dbReference type="SAM" id="MobiDB-lite"/>
    </source>
</evidence>
<dbReference type="Proteomes" id="UP001254608">
    <property type="component" value="Unassembled WGS sequence"/>
</dbReference>
<organism evidence="2 3">
    <name type="scientific">Banduia mediterranea</name>
    <dbReference type="NCBI Taxonomy" id="3075609"/>
    <lineage>
        <taxon>Bacteria</taxon>
        <taxon>Pseudomonadati</taxon>
        <taxon>Pseudomonadota</taxon>
        <taxon>Gammaproteobacteria</taxon>
        <taxon>Nevskiales</taxon>
        <taxon>Algiphilaceae</taxon>
        <taxon>Banduia</taxon>
    </lineage>
</organism>
<evidence type="ECO:0000313" key="2">
    <source>
        <dbReference type="EMBL" id="MDT0496111.1"/>
    </source>
</evidence>